<dbReference type="EMBL" id="QSCS01000034">
    <property type="protein sequence ID" value="RGY22929.1"/>
    <property type="molecule type" value="Genomic_DNA"/>
</dbReference>
<dbReference type="Proteomes" id="UP000284431">
    <property type="component" value="Unassembled WGS sequence"/>
</dbReference>
<proteinExistence type="predicted"/>
<reference evidence="2 3" key="1">
    <citation type="submission" date="2018-08" db="EMBL/GenBank/DDBJ databases">
        <title>A genome reference for cultivated species of the human gut microbiota.</title>
        <authorList>
            <person name="Zou Y."/>
            <person name="Xue W."/>
            <person name="Luo G."/>
        </authorList>
    </citation>
    <scope>NUCLEOTIDE SEQUENCE [LARGE SCALE GENOMIC DNA]</scope>
    <source>
        <strain evidence="2 3">OF02-6LB</strain>
    </source>
</reference>
<dbReference type="InterPro" id="IPR002502">
    <property type="entry name" value="Amidase_domain"/>
</dbReference>
<sequence length="79" mass="9302">MRKIDLIVIHCSATRADRDFTEEDLEVCHRRRGFNGVGYHFYIRKNGSIKTTREIERIGAHAKGHILFNPIYVSCYYNQ</sequence>
<evidence type="ECO:0000313" key="3">
    <source>
        <dbReference type="Proteomes" id="UP000284431"/>
    </source>
</evidence>
<comment type="caution">
    <text evidence="2">The sequence shown here is derived from an EMBL/GenBank/DDBJ whole genome shotgun (WGS) entry which is preliminary data.</text>
</comment>
<dbReference type="GO" id="GO:0009253">
    <property type="term" value="P:peptidoglycan catabolic process"/>
    <property type="evidence" value="ECO:0007669"/>
    <property type="project" value="InterPro"/>
</dbReference>
<organism evidence="2 3">
    <name type="scientific">Bacteroides caccae</name>
    <dbReference type="NCBI Taxonomy" id="47678"/>
    <lineage>
        <taxon>Bacteria</taxon>
        <taxon>Pseudomonadati</taxon>
        <taxon>Bacteroidota</taxon>
        <taxon>Bacteroidia</taxon>
        <taxon>Bacteroidales</taxon>
        <taxon>Bacteroidaceae</taxon>
        <taxon>Bacteroides</taxon>
    </lineage>
</organism>
<dbReference type="InterPro" id="IPR036505">
    <property type="entry name" value="Amidase/PGRP_sf"/>
</dbReference>
<name>A0A413IWK9_9BACE</name>
<accession>A0A413IWK9</accession>
<dbReference type="Pfam" id="PF01510">
    <property type="entry name" value="Amidase_2"/>
    <property type="match status" value="1"/>
</dbReference>
<feature type="domain" description="N-acetylmuramoyl-L-alanine amidase" evidence="1">
    <location>
        <begin position="2"/>
        <end position="63"/>
    </location>
</feature>
<dbReference type="GO" id="GO:0008745">
    <property type="term" value="F:N-acetylmuramoyl-L-alanine amidase activity"/>
    <property type="evidence" value="ECO:0007669"/>
    <property type="project" value="InterPro"/>
</dbReference>
<gene>
    <name evidence="2" type="ORF">DXA49_18305</name>
</gene>
<evidence type="ECO:0000313" key="2">
    <source>
        <dbReference type="EMBL" id="RGY22929.1"/>
    </source>
</evidence>
<dbReference type="Gene3D" id="3.40.80.10">
    <property type="entry name" value="Peptidoglycan recognition protein-like"/>
    <property type="match status" value="1"/>
</dbReference>
<protein>
    <submittedName>
        <fullName evidence="2">N-acetylmuramoyl-L-alanine amidase</fullName>
    </submittedName>
</protein>
<dbReference type="SUPFAM" id="SSF55846">
    <property type="entry name" value="N-acetylmuramoyl-L-alanine amidase-like"/>
    <property type="match status" value="1"/>
</dbReference>
<dbReference type="AlphaFoldDB" id="A0A413IWK9"/>
<evidence type="ECO:0000259" key="1">
    <source>
        <dbReference type="Pfam" id="PF01510"/>
    </source>
</evidence>